<evidence type="ECO:0000259" key="2">
    <source>
        <dbReference type="Pfam" id="PF00144"/>
    </source>
</evidence>
<dbReference type="InterPro" id="IPR050491">
    <property type="entry name" value="AmpC-like"/>
</dbReference>
<evidence type="ECO:0000256" key="1">
    <source>
        <dbReference type="SAM" id="SignalP"/>
    </source>
</evidence>
<accession>A0A841CNL5</accession>
<dbReference type="InterPro" id="IPR001466">
    <property type="entry name" value="Beta-lactam-related"/>
</dbReference>
<dbReference type="AlphaFoldDB" id="A0A841CNL5"/>
<feature type="signal peptide" evidence="1">
    <location>
        <begin position="1"/>
        <end position="27"/>
    </location>
</feature>
<comment type="caution">
    <text evidence="3">The sequence shown here is derived from an EMBL/GenBank/DDBJ whole genome shotgun (WGS) entry which is preliminary data.</text>
</comment>
<keyword evidence="1" id="KW-0732">Signal</keyword>
<gene>
    <name evidence="3" type="ORF">FHS29_005508</name>
</gene>
<feature type="chain" id="PRO_5032303132" evidence="1">
    <location>
        <begin position="28"/>
        <end position="408"/>
    </location>
</feature>
<evidence type="ECO:0000313" key="3">
    <source>
        <dbReference type="EMBL" id="MBB5958899.1"/>
    </source>
</evidence>
<dbReference type="SUPFAM" id="SSF56601">
    <property type="entry name" value="beta-lactamase/transpeptidase-like"/>
    <property type="match status" value="1"/>
</dbReference>
<dbReference type="RefSeq" id="WP_184695303.1">
    <property type="nucleotide sequence ID" value="NZ_JACHJN010000009.1"/>
</dbReference>
<organism evidence="3 4">
    <name type="scientific">Saccharothrix tamanrassetensis</name>
    <dbReference type="NCBI Taxonomy" id="1051531"/>
    <lineage>
        <taxon>Bacteria</taxon>
        <taxon>Bacillati</taxon>
        <taxon>Actinomycetota</taxon>
        <taxon>Actinomycetes</taxon>
        <taxon>Pseudonocardiales</taxon>
        <taxon>Pseudonocardiaceae</taxon>
        <taxon>Saccharothrix</taxon>
    </lineage>
</organism>
<dbReference type="Pfam" id="PF00144">
    <property type="entry name" value="Beta-lactamase"/>
    <property type="match status" value="1"/>
</dbReference>
<keyword evidence="3" id="KW-0645">Protease</keyword>
<keyword evidence="4" id="KW-1185">Reference proteome</keyword>
<proteinExistence type="predicted"/>
<dbReference type="Proteomes" id="UP000547510">
    <property type="component" value="Unassembled WGS sequence"/>
</dbReference>
<name>A0A841CNL5_9PSEU</name>
<protein>
    <submittedName>
        <fullName evidence="3">D-alanyl-D-alanine carboxypeptidase</fullName>
        <ecNumber evidence="3">3.4.16.4</ecNumber>
    </submittedName>
</protein>
<dbReference type="PANTHER" id="PTHR46825">
    <property type="entry name" value="D-ALANYL-D-ALANINE-CARBOXYPEPTIDASE/ENDOPEPTIDASE AMPH"/>
    <property type="match status" value="1"/>
</dbReference>
<dbReference type="PANTHER" id="PTHR46825:SF7">
    <property type="entry name" value="D-ALANYL-D-ALANINE CARBOXYPEPTIDASE"/>
    <property type="match status" value="1"/>
</dbReference>
<feature type="domain" description="Beta-lactamase-related" evidence="2">
    <location>
        <begin position="52"/>
        <end position="366"/>
    </location>
</feature>
<dbReference type="GO" id="GO:0009002">
    <property type="term" value="F:serine-type D-Ala-D-Ala carboxypeptidase activity"/>
    <property type="evidence" value="ECO:0007669"/>
    <property type="project" value="UniProtKB-EC"/>
</dbReference>
<dbReference type="InterPro" id="IPR012338">
    <property type="entry name" value="Beta-lactam/transpept-like"/>
</dbReference>
<keyword evidence="3" id="KW-0121">Carboxypeptidase</keyword>
<dbReference type="EC" id="3.4.16.4" evidence="3"/>
<sequence length="408" mass="43937">MRTSMRRVGVAVMTAALLTGVAGQAVAVSPENREDAAQDSAQAAGRDRAEVRRAMDEVVATGAAGVVMRVHDRRGEWAGSAGVAELHRPAKPVVDGRFRAGSITKTFVATVVMQLVGEGKVGLDDPVDRHLPRYGLDRRITVRMLLQHTSGLFNYTGDVKPDGTTDPGIPMWGQDYVDNMFRTYRTDELVRFALTKPARFEPGARHSYSNTNYSLLGLLIEKATGTDYDTQVERRILKPLGLHGTSLPGTRTGIPGPNAHSYMAYQHGGRLKTVDATRMNPSWAGPAGEIISTTRDLDTFVSALLGGKLLRPDLLAEMRKSIPAAAEGSRIGLGLFQTDFGPNCTGHGHTGGTQSATTYMYSTSDRSKRVVFSVTHGTIDSADPAAREKFGKTIDKLAALALCGTPQR</sequence>
<keyword evidence="3" id="KW-0378">Hydrolase</keyword>
<evidence type="ECO:0000313" key="4">
    <source>
        <dbReference type="Proteomes" id="UP000547510"/>
    </source>
</evidence>
<dbReference type="EMBL" id="JACHJN010000009">
    <property type="protein sequence ID" value="MBB5958899.1"/>
    <property type="molecule type" value="Genomic_DNA"/>
</dbReference>
<reference evidence="3 4" key="1">
    <citation type="submission" date="2020-08" db="EMBL/GenBank/DDBJ databases">
        <title>Genomic Encyclopedia of Type Strains, Phase III (KMG-III): the genomes of soil and plant-associated and newly described type strains.</title>
        <authorList>
            <person name="Whitman W."/>
        </authorList>
    </citation>
    <scope>NUCLEOTIDE SEQUENCE [LARGE SCALE GENOMIC DNA]</scope>
    <source>
        <strain evidence="3 4">CECT 8640</strain>
    </source>
</reference>
<dbReference type="Gene3D" id="3.40.710.10">
    <property type="entry name" value="DD-peptidase/beta-lactamase superfamily"/>
    <property type="match status" value="1"/>
</dbReference>